<feature type="signal peptide" evidence="1">
    <location>
        <begin position="1"/>
        <end position="15"/>
    </location>
</feature>
<name>A0ABR1X7X4_9PEZI</name>
<comment type="caution">
    <text evidence="2">The sequence shown here is derived from an EMBL/GenBank/DDBJ whole genome shotgun (WGS) entry which is preliminary data.</text>
</comment>
<proteinExistence type="predicted"/>
<reference evidence="2 3" key="1">
    <citation type="submission" date="2023-01" db="EMBL/GenBank/DDBJ databases">
        <title>Analysis of 21 Apiospora genomes using comparative genomics revels a genus with tremendous synthesis potential of carbohydrate active enzymes and secondary metabolites.</title>
        <authorList>
            <person name="Sorensen T."/>
        </authorList>
    </citation>
    <scope>NUCLEOTIDE SEQUENCE [LARGE SCALE GENOMIC DNA]</scope>
    <source>
        <strain evidence="2 3">CBS 114990</strain>
    </source>
</reference>
<evidence type="ECO:0000313" key="3">
    <source>
        <dbReference type="Proteomes" id="UP001433268"/>
    </source>
</evidence>
<sequence>MMLIALIVFAAVAMGAVLPQAGQDARVANGQKSGSLIPRNILNTTCYGADLAGTREHGARDDAVLDAIQTL</sequence>
<feature type="chain" id="PRO_5045715467" evidence="1">
    <location>
        <begin position="16"/>
        <end position="71"/>
    </location>
</feature>
<organism evidence="2 3">
    <name type="scientific">Apiospora hydei</name>
    <dbReference type="NCBI Taxonomy" id="1337664"/>
    <lineage>
        <taxon>Eukaryota</taxon>
        <taxon>Fungi</taxon>
        <taxon>Dikarya</taxon>
        <taxon>Ascomycota</taxon>
        <taxon>Pezizomycotina</taxon>
        <taxon>Sordariomycetes</taxon>
        <taxon>Xylariomycetidae</taxon>
        <taxon>Amphisphaeriales</taxon>
        <taxon>Apiosporaceae</taxon>
        <taxon>Apiospora</taxon>
    </lineage>
</organism>
<accession>A0ABR1X7X4</accession>
<evidence type="ECO:0000313" key="2">
    <source>
        <dbReference type="EMBL" id="KAK8091555.1"/>
    </source>
</evidence>
<dbReference type="Proteomes" id="UP001433268">
    <property type="component" value="Unassembled WGS sequence"/>
</dbReference>
<protein>
    <submittedName>
        <fullName evidence="2">Uncharacterized protein</fullName>
    </submittedName>
</protein>
<evidence type="ECO:0000256" key="1">
    <source>
        <dbReference type="SAM" id="SignalP"/>
    </source>
</evidence>
<keyword evidence="3" id="KW-1185">Reference proteome</keyword>
<dbReference type="EMBL" id="JAQQWN010000003">
    <property type="protein sequence ID" value="KAK8091555.1"/>
    <property type="molecule type" value="Genomic_DNA"/>
</dbReference>
<dbReference type="RefSeq" id="XP_066673527.1">
    <property type="nucleotide sequence ID" value="XM_066806231.1"/>
</dbReference>
<keyword evidence="1" id="KW-0732">Signal</keyword>
<dbReference type="GeneID" id="92039291"/>
<gene>
    <name evidence="2" type="ORF">PG997_001916</name>
</gene>